<feature type="domain" description="HTH cro/C1-type" evidence="1">
    <location>
        <begin position="12"/>
        <end position="66"/>
    </location>
</feature>
<dbReference type="SUPFAM" id="SSF47413">
    <property type="entry name" value="lambda repressor-like DNA-binding domains"/>
    <property type="match status" value="1"/>
</dbReference>
<dbReference type="Gene3D" id="3.30.450.180">
    <property type="match status" value="1"/>
</dbReference>
<dbReference type="GO" id="GO:0003677">
    <property type="term" value="F:DNA binding"/>
    <property type="evidence" value="ECO:0007669"/>
    <property type="project" value="InterPro"/>
</dbReference>
<evidence type="ECO:0000259" key="1">
    <source>
        <dbReference type="PROSITE" id="PS50943"/>
    </source>
</evidence>
<protein>
    <submittedName>
        <fullName evidence="2">Helix-turn-helix transcriptional regulator</fullName>
    </submittedName>
</protein>
<organism evidence="2 3">
    <name type="scientific">Speluncibacter jeojiensis</name>
    <dbReference type="NCBI Taxonomy" id="2710754"/>
    <lineage>
        <taxon>Bacteria</taxon>
        <taxon>Bacillati</taxon>
        <taxon>Actinomycetota</taxon>
        <taxon>Actinomycetes</taxon>
        <taxon>Mycobacteriales</taxon>
        <taxon>Speluncibacteraceae</taxon>
        <taxon>Speluncibacter</taxon>
    </lineage>
</organism>
<dbReference type="Pfam" id="PF01381">
    <property type="entry name" value="HTH_3"/>
    <property type="match status" value="1"/>
</dbReference>
<dbReference type="Gene3D" id="1.10.260.40">
    <property type="entry name" value="lambda repressor-like DNA-binding domains"/>
    <property type="match status" value="1"/>
</dbReference>
<dbReference type="CDD" id="cd00093">
    <property type="entry name" value="HTH_XRE"/>
    <property type="match status" value="1"/>
</dbReference>
<name>A0A9X4LZX5_9ACTN</name>
<dbReference type="RefSeq" id="WP_332519614.1">
    <property type="nucleotide sequence ID" value="NZ_JANRHA010000004.1"/>
</dbReference>
<dbReference type="AlphaFoldDB" id="A0A9X4LZX5"/>
<dbReference type="Pfam" id="PF17765">
    <property type="entry name" value="MLTR_LBD"/>
    <property type="match status" value="1"/>
</dbReference>
<evidence type="ECO:0000313" key="2">
    <source>
        <dbReference type="EMBL" id="MDG3014470.1"/>
    </source>
</evidence>
<dbReference type="SMART" id="SM00530">
    <property type="entry name" value="HTH_XRE"/>
    <property type="match status" value="1"/>
</dbReference>
<comment type="caution">
    <text evidence="2">The sequence shown here is derived from an EMBL/GenBank/DDBJ whole genome shotgun (WGS) entry which is preliminary data.</text>
</comment>
<dbReference type="Proteomes" id="UP001152755">
    <property type="component" value="Unassembled WGS sequence"/>
</dbReference>
<reference evidence="2" key="1">
    <citation type="submission" date="2022-08" db="EMBL/GenBank/DDBJ databases">
        <title>Genome analysis of Corynebacteriales strain.</title>
        <authorList>
            <person name="Lee S.D."/>
        </authorList>
    </citation>
    <scope>NUCLEOTIDE SEQUENCE</scope>
    <source>
        <strain evidence="2">D3-21</strain>
    </source>
</reference>
<sequence length="256" mass="28070">MTTTETPVGHLLRDWRKRRGISQLELASRAEVSTRHLSFVETGRSRPTPTMIVNLCERLDVPLRERNTMLLAGGFAPAYSEHRLDATPMAAVSEAITQILRAHQPFPAVVVDRQWEMVDANESIGTLIADVDPGLLEPPVNVLRLSLHPDGLAPRILNLGEWRAHLLHRLEQEIAGSGDQGLAELLDELRGYPGGAGEQHDPRGIIVPMQFRSALGDLSLLSVTTVFGTPRDVTVAELAIESFYPADAETAALLRS</sequence>
<dbReference type="InterPro" id="IPR041413">
    <property type="entry name" value="MLTR_LBD"/>
</dbReference>
<dbReference type="PROSITE" id="PS50943">
    <property type="entry name" value="HTH_CROC1"/>
    <property type="match status" value="1"/>
</dbReference>
<dbReference type="EMBL" id="JANRHA010000004">
    <property type="protein sequence ID" value="MDG3014470.1"/>
    <property type="molecule type" value="Genomic_DNA"/>
</dbReference>
<keyword evidence="3" id="KW-1185">Reference proteome</keyword>
<accession>A0A9X4LZX5</accession>
<dbReference type="InterPro" id="IPR010982">
    <property type="entry name" value="Lambda_DNA-bd_dom_sf"/>
</dbReference>
<proteinExistence type="predicted"/>
<dbReference type="PANTHER" id="PTHR35010">
    <property type="entry name" value="BLL4672 PROTEIN-RELATED"/>
    <property type="match status" value="1"/>
</dbReference>
<gene>
    <name evidence="2" type="ORF">NVS88_07855</name>
</gene>
<dbReference type="PANTHER" id="PTHR35010:SF4">
    <property type="entry name" value="BLL5781 PROTEIN"/>
    <property type="match status" value="1"/>
</dbReference>
<dbReference type="InterPro" id="IPR001387">
    <property type="entry name" value="Cro/C1-type_HTH"/>
</dbReference>
<evidence type="ECO:0000313" key="3">
    <source>
        <dbReference type="Proteomes" id="UP001152755"/>
    </source>
</evidence>